<dbReference type="AlphaFoldDB" id="A0A0G1CM92"/>
<feature type="transmembrane region" description="Helical" evidence="1">
    <location>
        <begin position="93"/>
        <end position="126"/>
    </location>
</feature>
<accession>A0A0G1CM92</accession>
<dbReference type="Proteomes" id="UP000034050">
    <property type="component" value="Unassembled WGS sequence"/>
</dbReference>
<evidence type="ECO:0000313" key="2">
    <source>
        <dbReference type="EMBL" id="KKS86619.1"/>
    </source>
</evidence>
<keyword evidence="1" id="KW-0812">Transmembrane</keyword>
<feature type="transmembrane region" description="Helical" evidence="1">
    <location>
        <begin position="12"/>
        <end position="41"/>
    </location>
</feature>
<comment type="caution">
    <text evidence="2">The sequence shown here is derived from an EMBL/GenBank/DDBJ whole genome shotgun (WGS) entry which is preliminary data.</text>
</comment>
<dbReference type="EMBL" id="LCFD01000008">
    <property type="protein sequence ID" value="KKS86619.1"/>
    <property type="molecule type" value="Genomic_DNA"/>
</dbReference>
<evidence type="ECO:0000256" key="1">
    <source>
        <dbReference type="SAM" id="Phobius"/>
    </source>
</evidence>
<keyword evidence="1" id="KW-0472">Membrane</keyword>
<reference evidence="2 3" key="1">
    <citation type="journal article" date="2015" name="Nature">
        <title>rRNA introns, odd ribosomes, and small enigmatic genomes across a large radiation of phyla.</title>
        <authorList>
            <person name="Brown C.T."/>
            <person name="Hug L.A."/>
            <person name="Thomas B.C."/>
            <person name="Sharon I."/>
            <person name="Castelle C.J."/>
            <person name="Singh A."/>
            <person name="Wilkins M.J."/>
            <person name="Williams K.H."/>
            <person name="Banfield J.F."/>
        </authorList>
    </citation>
    <scope>NUCLEOTIDE SEQUENCE [LARGE SCALE GENOMIC DNA]</scope>
</reference>
<name>A0A0G1CM92_9BACT</name>
<feature type="transmembrane region" description="Helical" evidence="1">
    <location>
        <begin position="146"/>
        <end position="164"/>
    </location>
</feature>
<gene>
    <name evidence="2" type="ORF">UV61_C0008G0072</name>
</gene>
<protein>
    <submittedName>
        <fullName evidence="2">Uncharacterized protein</fullName>
    </submittedName>
</protein>
<organism evidence="2 3">
    <name type="scientific">Candidatus Gottesmanbacteria bacterium GW2011_GWB1_43_11</name>
    <dbReference type="NCBI Taxonomy" id="1618446"/>
    <lineage>
        <taxon>Bacteria</taxon>
        <taxon>Candidatus Gottesmaniibacteriota</taxon>
    </lineage>
</organism>
<dbReference type="PATRIC" id="fig|1618446.3.peg.938"/>
<sequence>MRYSRDKDWGEIGLGCLGLLTLIAIATVISAFIMTLVWGWIVPQIFASAVEQGVLPASLTIVQALKLSILFSILGLTGATASSKSKKSSDVGFVGNIVISVVAAIVLLPFWAILVMISGFFISLVWGWVIPDVFNGAVAHNLLPGTLPFWHAVGLSILFSVLGLSSHRASSSD</sequence>
<keyword evidence="1" id="KW-1133">Transmembrane helix</keyword>
<evidence type="ECO:0000313" key="3">
    <source>
        <dbReference type="Proteomes" id="UP000034050"/>
    </source>
</evidence>
<proteinExistence type="predicted"/>
<feature type="transmembrane region" description="Helical" evidence="1">
    <location>
        <begin position="61"/>
        <end position="81"/>
    </location>
</feature>